<feature type="binding site" description="axial binding residue" evidence="5">
    <location>
        <position position="70"/>
    </location>
    <ligand>
        <name>chlorophyll b</name>
        <dbReference type="ChEBI" id="CHEBI:61721"/>
        <label>1</label>
    </ligand>
    <ligandPart>
        <name>Mg</name>
        <dbReference type="ChEBI" id="CHEBI:25107"/>
    </ligandPart>
</feature>
<accession>A0A0D3KDM6</accession>
<proteinExistence type="predicted"/>
<feature type="binding site" evidence="5">
    <location>
        <position position="168"/>
    </location>
    <ligand>
        <name>chlorophyll b</name>
        <dbReference type="ChEBI" id="CHEBI:61721"/>
        <label>4</label>
    </ligand>
</feature>
<evidence type="ECO:0000313" key="6">
    <source>
        <dbReference type="EnsemblProtists" id="EOD33861"/>
    </source>
</evidence>
<feature type="binding site" evidence="5">
    <location>
        <position position="68"/>
    </location>
    <ligand>
        <name>chlorophyll a</name>
        <dbReference type="ChEBI" id="CHEBI:58416"/>
        <label>1</label>
    </ligand>
</feature>
<reference evidence="7" key="1">
    <citation type="journal article" date="2013" name="Nature">
        <title>Pan genome of the phytoplankton Emiliania underpins its global distribution.</title>
        <authorList>
            <person name="Read B.A."/>
            <person name="Kegel J."/>
            <person name="Klute M.J."/>
            <person name="Kuo A."/>
            <person name="Lefebvre S.C."/>
            <person name="Maumus F."/>
            <person name="Mayer C."/>
            <person name="Miller J."/>
            <person name="Monier A."/>
            <person name="Salamov A."/>
            <person name="Young J."/>
            <person name="Aguilar M."/>
            <person name="Claverie J.M."/>
            <person name="Frickenhaus S."/>
            <person name="Gonzalez K."/>
            <person name="Herman E.K."/>
            <person name="Lin Y.C."/>
            <person name="Napier J."/>
            <person name="Ogata H."/>
            <person name="Sarno A.F."/>
            <person name="Shmutz J."/>
            <person name="Schroeder D."/>
            <person name="de Vargas C."/>
            <person name="Verret F."/>
            <person name="von Dassow P."/>
            <person name="Valentin K."/>
            <person name="Van de Peer Y."/>
            <person name="Wheeler G."/>
            <person name="Dacks J.B."/>
            <person name="Delwiche C.F."/>
            <person name="Dyhrman S.T."/>
            <person name="Glockner G."/>
            <person name="John U."/>
            <person name="Richards T."/>
            <person name="Worden A.Z."/>
            <person name="Zhang X."/>
            <person name="Grigoriev I.V."/>
            <person name="Allen A.E."/>
            <person name="Bidle K."/>
            <person name="Borodovsky M."/>
            <person name="Bowler C."/>
            <person name="Brownlee C."/>
            <person name="Cock J.M."/>
            <person name="Elias M."/>
            <person name="Gladyshev V.N."/>
            <person name="Groth M."/>
            <person name="Guda C."/>
            <person name="Hadaegh A."/>
            <person name="Iglesias-Rodriguez M.D."/>
            <person name="Jenkins J."/>
            <person name="Jones B.M."/>
            <person name="Lawson T."/>
            <person name="Leese F."/>
            <person name="Lindquist E."/>
            <person name="Lobanov A."/>
            <person name="Lomsadze A."/>
            <person name="Malik S.B."/>
            <person name="Marsh M.E."/>
            <person name="Mackinder L."/>
            <person name="Mock T."/>
            <person name="Mueller-Roeber B."/>
            <person name="Pagarete A."/>
            <person name="Parker M."/>
            <person name="Probert I."/>
            <person name="Quesneville H."/>
            <person name="Raines C."/>
            <person name="Rensing S.A."/>
            <person name="Riano-Pachon D.M."/>
            <person name="Richier S."/>
            <person name="Rokitta S."/>
            <person name="Shiraiwa Y."/>
            <person name="Soanes D.M."/>
            <person name="van der Giezen M."/>
            <person name="Wahlund T.M."/>
            <person name="Williams B."/>
            <person name="Wilson W."/>
            <person name="Wolfe G."/>
            <person name="Wurch L.L."/>
        </authorList>
    </citation>
    <scope>NUCLEOTIDE SEQUENCE</scope>
</reference>
<dbReference type="KEGG" id="ehx:EMIHUDRAFT_441453"/>
<keyword evidence="7" id="KW-1185">Reference proteome</keyword>
<dbReference type="GO" id="GO:0009507">
    <property type="term" value="C:chloroplast"/>
    <property type="evidence" value="ECO:0007669"/>
    <property type="project" value="UniProtKB-SubCell"/>
</dbReference>
<dbReference type="PaxDb" id="2903-EOD33861"/>
<dbReference type="SUPFAM" id="SSF103511">
    <property type="entry name" value="Chlorophyll a-b binding protein"/>
    <property type="match status" value="1"/>
</dbReference>
<dbReference type="Gene3D" id="1.10.3460.10">
    <property type="entry name" value="Chlorophyll a/b binding protein domain"/>
    <property type="match status" value="1"/>
</dbReference>
<keyword evidence="4" id="KW-0934">Plastid</keyword>
<evidence type="ECO:0000313" key="7">
    <source>
        <dbReference type="Proteomes" id="UP000013827"/>
    </source>
</evidence>
<dbReference type="eggNOG" id="ENOG502S5EH">
    <property type="taxonomic scope" value="Eukaryota"/>
</dbReference>
<dbReference type="GeneID" id="17279132"/>
<dbReference type="EnsemblProtists" id="EOD33861">
    <property type="protein sequence ID" value="EOD33861"/>
    <property type="gene ID" value="EMIHUDRAFT_441453"/>
</dbReference>
<reference evidence="6" key="2">
    <citation type="submission" date="2024-10" db="UniProtKB">
        <authorList>
            <consortium name="EnsemblProtists"/>
        </authorList>
    </citation>
    <scope>IDENTIFICATION</scope>
</reference>
<protein>
    <recommendedName>
        <fullName evidence="8">Light harvesting protein</fullName>
    </recommendedName>
</protein>
<keyword evidence="2" id="KW-0150">Chloroplast</keyword>
<feature type="binding site" evidence="5">
    <location>
        <position position="182"/>
    </location>
    <ligand>
        <name>chlorophyll a</name>
        <dbReference type="ChEBI" id="CHEBI:58416"/>
        <label>1</label>
    </ligand>
</feature>
<dbReference type="PANTHER" id="PTHR21649">
    <property type="entry name" value="CHLOROPHYLL A/B BINDING PROTEIN"/>
    <property type="match status" value="1"/>
</dbReference>
<evidence type="ECO:0008006" key="8">
    <source>
        <dbReference type="Google" id="ProtNLM"/>
    </source>
</evidence>
<sequence length="201" mass="21973">MVVGMPSTVVSRSSGVAMAISKPSNAMPFLTAPPCQSSKLPGAETGFDPLYLSEFIDIKWAREAELKHGRICMLATVGYIMQEFFSLPGYPGYTPNPIEAVSSTPPEALAQIVLVLSIIEFNSNKDKWTMDTMFTDPAREPGNLGFDPLKFGENKETRERLAMAELKNGRLAMIAFSGMIHQTFVTGKPLFASLNDIFSSP</sequence>
<feature type="binding site" evidence="5">
    <location>
        <position position="170"/>
    </location>
    <ligand>
        <name>chlorophyll a</name>
        <dbReference type="ChEBI" id="CHEBI:58416"/>
        <label>1</label>
    </ligand>
</feature>
<dbReference type="InterPro" id="IPR022796">
    <property type="entry name" value="Chloroa_b-bind"/>
</dbReference>
<dbReference type="GO" id="GO:0016020">
    <property type="term" value="C:membrane"/>
    <property type="evidence" value="ECO:0007669"/>
    <property type="project" value="InterPro"/>
</dbReference>
<evidence type="ECO:0000256" key="5">
    <source>
        <dbReference type="PIRSR" id="PIRSR601344-1"/>
    </source>
</evidence>
<dbReference type="HOGENOM" id="CLU_057943_3_2_1"/>
<keyword evidence="5" id="KW-0157">Chromophore</keyword>
<keyword evidence="3" id="KW-0602">Photosynthesis</keyword>
<dbReference type="OMA" id="SAVRMEM"/>
<evidence type="ECO:0000256" key="2">
    <source>
        <dbReference type="ARBA" id="ARBA00022528"/>
    </source>
</evidence>
<evidence type="ECO:0000256" key="1">
    <source>
        <dbReference type="ARBA" id="ARBA00004229"/>
    </source>
</evidence>
<keyword evidence="5" id="KW-0148">Chlorophyll</keyword>
<name>A0A0D3KDM6_EMIH1</name>
<dbReference type="Proteomes" id="UP000013827">
    <property type="component" value="Unassembled WGS sequence"/>
</dbReference>
<dbReference type="GO" id="GO:0016168">
    <property type="term" value="F:chlorophyll binding"/>
    <property type="evidence" value="ECO:0007669"/>
    <property type="project" value="UniProtKB-KW"/>
</dbReference>
<dbReference type="Pfam" id="PF00504">
    <property type="entry name" value="Chloroa_b-bind"/>
    <property type="match status" value="1"/>
</dbReference>
<evidence type="ECO:0000256" key="3">
    <source>
        <dbReference type="ARBA" id="ARBA00022531"/>
    </source>
</evidence>
<organism evidence="6 7">
    <name type="scientific">Emiliania huxleyi (strain CCMP1516)</name>
    <dbReference type="NCBI Taxonomy" id="280463"/>
    <lineage>
        <taxon>Eukaryota</taxon>
        <taxon>Haptista</taxon>
        <taxon>Haptophyta</taxon>
        <taxon>Prymnesiophyceae</taxon>
        <taxon>Isochrysidales</taxon>
        <taxon>Noelaerhabdaceae</taxon>
        <taxon>Emiliania</taxon>
    </lineage>
</organism>
<dbReference type="STRING" id="2903.R1FED1"/>
<feature type="binding site" evidence="5">
    <location>
        <position position="65"/>
    </location>
    <ligand>
        <name>chlorophyll a</name>
        <dbReference type="ChEBI" id="CHEBI:58416"/>
        <label>1</label>
    </ligand>
</feature>
<dbReference type="SMR" id="A0A0D3KDM6"/>
<dbReference type="AlphaFoldDB" id="A0A0D3KDM6"/>
<evidence type="ECO:0000256" key="4">
    <source>
        <dbReference type="ARBA" id="ARBA00022640"/>
    </source>
</evidence>
<dbReference type="RefSeq" id="XP_005786290.1">
    <property type="nucleotide sequence ID" value="XM_005786233.1"/>
</dbReference>
<comment type="subcellular location">
    <subcellularLocation>
        <location evidence="1">Plastid</location>
        <location evidence="1">Chloroplast</location>
    </subcellularLocation>
</comment>
<feature type="binding site" evidence="5">
    <location>
        <position position="165"/>
    </location>
    <ligand>
        <name>chlorophyll a</name>
        <dbReference type="ChEBI" id="CHEBI:58416"/>
        <label>1</label>
    </ligand>
</feature>
<dbReference type="InterPro" id="IPR001344">
    <property type="entry name" value="Chloro_AB-bd_pln"/>
</dbReference>
<dbReference type="GO" id="GO:0009765">
    <property type="term" value="P:photosynthesis, light harvesting"/>
    <property type="evidence" value="ECO:0007669"/>
    <property type="project" value="InterPro"/>
</dbReference>
<feature type="binding site" evidence="5">
    <location>
        <position position="53"/>
    </location>
    <ligand>
        <name>chlorophyll a</name>
        <dbReference type="ChEBI" id="CHEBI:58416"/>
        <label>1</label>
    </ligand>
</feature>